<dbReference type="CDD" id="cd00590">
    <property type="entry name" value="RRM_SF"/>
    <property type="match status" value="1"/>
</dbReference>
<protein>
    <recommendedName>
        <fullName evidence="2">RRM domain-containing protein</fullName>
    </recommendedName>
</protein>
<sequence>ELLRPFGPILDFSLPQTNNHDGYALAKLQSNDAADSAVRALDGCSLRGCTVRVRRAEYWSRFVDDRTTRKFVDSPR</sequence>
<dbReference type="SUPFAM" id="SSF54928">
    <property type="entry name" value="RNA-binding domain, RBD"/>
    <property type="match status" value="1"/>
</dbReference>
<dbReference type="InterPro" id="IPR012677">
    <property type="entry name" value="Nucleotide-bd_a/b_plait_sf"/>
</dbReference>
<keyword evidence="1" id="KW-0694">RNA-binding</keyword>
<dbReference type="Gene3D" id="3.30.70.330">
    <property type="match status" value="1"/>
</dbReference>
<feature type="non-terminal residue" evidence="3">
    <location>
        <position position="1"/>
    </location>
</feature>
<gene>
    <name evidence="3" type="ORF">PMAYCL1PPCAC_01538</name>
</gene>
<evidence type="ECO:0000259" key="2">
    <source>
        <dbReference type="PROSITE" id="PS50102"/>
    </source>
</evidence>
<feature type="non-terminal residue" evidence="3">
    <location>
        <position position="76"/>
    </location>
</feature>
<evidence type="ECO:0000313" key="4">
    <source>
        <dbReference type="Proteomes" id="UP001328107"/>
    </source>
</evidence>
<keyword evidence="4" id="KW-1185">Reference proteome</keyword>
<accession>A0AAN4YZN6</accession>
<reference evidence="4" key="1">
    <citation type="submission" date="2022-10" db="EMBL/GenBank/DDBJ databases">
        <title>Genome assembly of Pristionchus species.</title>
        <authorList>
            <person name="Yoshida K."/>
            <person name="Sommer R.J."/>
        </authorList>
    </citation>
    <scope>NUCLEOTIDE SEQUENCE [LARGE SCALE GENOMIC DNA]</scope>
    <source>
        <strain evidence="4">RS5460</strain>
    </source>
</reference>
<dbReference type="InterPro" id="IPR035979">
    <property type="entry name" value="RBD_domain_sf"/>
</dbReference>
<dbReference type="InterPro" id="IPR000504">
    <property type="entry name" value="RRM_dom"/>
</dbReference>
<feature type="domain" description="RRM" evidence="2">
    <location>
        <begin position="1"/>
        <end position="58"/>
    </location>
</feature>
<dbReference type="PROSITE" id="PS50102">
    <property type="entry name" value="RRM"/>
    <property type="match status" value="1"/>
</dbReference>
<dbReference type="AlphaFoldDB" id="A0AAN4YZN6"/>
<dbReference type="Pfam" id="PF00076">
    <property type="entry name" value="RRM_1"/>
    <property type="match status" value="1"/>
</dbReference>
<proteinExistence type="predicted"/>
<name>A0AAN4YZN6_9BILA</name>
<evidence type="ECO:0000256" key="1">
    <source>
        <dbReference type="PROSITE-ProRule" id="PRU00176"/>
    </source>
</evidence>
<dbReference type="EMBL" id="BTRK01000001">
    <property type="protein sequence ID" value="GMR31343.1"/>
    <property type="molecule type" value="Genomic_DNA"/>
</dbReference>
<dbReference type="GO" id="GO:0003723">
    <property type="term" value="F:RNA binding"/>
    <property type="evidence" value="ECO:0007669"/>
    <property type="project" value="UniProtKB-UniRule"/>
</dbReference>
<organism evidence="3 4">
    <name type="scientific">Pristionchus mayeri</name>
    <dbReference type="NCBI Taxonomy" id="1317129"/>
    <lineage>
        <taxon>Eukaryota</taxon>
        <taxon>Metazoa</taxon>
        <taxon>Ecdysozoa</taxon>
        <taxon>Nematoda</taxon>
        <taxon>Chromadorea</taxon>
        <taxon>Rhabditida</taxon>
        <taxon>Rhabditina</taxon>
        <taxon>Diplogasteromorpha</taxon>
        <taxon>Diplogasteroidea</taxon>
        <taxon>Neodiplogasteridae</taxon>
        <taxon>Pristionchus</taxon>
    </lineage>
</organism>
<evidence type="ECO:0000313" key="3">
    <source>
        <dbReference type="EMBL" id="GMR31343.1"/>
    </source>
</evidence>
<comment type="caution">
    <text evidence="3">The sequence shown here is derived from an EMBL/GenBank/DDBJ whole genome shotgun (WGS) entry which is preliminary data.</text>
</comment>
<dbReference type="Proteomes" id="UP001328107">
    <property type="component" value="Unassembled WGS sequence"/>
</dbReference>